<name>A0A6J4RCK9_9ACTN</name>
<sequence>FGEVGLTGELRSVGHADRRLAEAAKFGLDPVVSPEAGTLRAAIRQVLPKAQPRAA</sequence>
<gene>
    <name evidence="1" type="ORF">AVDCRST_MAG12-715</name>
</gene>
<protein>
    <submittedName>
        <fullName evidence="1">RadA</fullName>
    </submittedName>
</protein>
<dbReference type="AlphaFoldDB" id="A0A6J4RCK9"/>
<dbReference type="SUPFAM" id="SSF54211">
    <property type="entry name" value="Ribosomal protein S5 domain 2-like"/>
    <property type="match status" value="1"/>
</dbReference>
<dbReference type="InterPro" id="IPR020568">
    <property type="entry name" value="Ribosomal_Su5_D2-typ_SF"/>
</dbReference>
<evidence type="ECO:0000313" key="1">
    <source>
        <dbReference type="EMBL" id="CAA9470260.1"/>
    </source>
</evidence>
<organism evidence="1">
    <name type="scientific">uncultured Rubrobacteraceae bacterium</name>
    <dbReference type="NCBI Taxonomy" id="349277"/>
    <lineage>
        <taxon>Bacteria</taxon>
        <taxon>Bacillati</taxon>
        <taxon>Actinomycetota</taxon>
        <taxon>Rubrobacteria</taxon>
        <taxon>Rubrobacterales</taxon>
        <taxon>Rubrobacteraceae</taxon>
        <taxon>environmental samples</taxon>
    </lineage>
</organism>
<feature type="non-terminal residue" evidence="1">
    <location>
        <position position="1"/>
    </location>
</feature>
<accession>A0A6J4RCK9</accession>
<reference evidence="1" key="1">
    <citation type="submission" date="2020-02" db="EMBL/GenBank/DDBJ databases">
        <authorList>
            <person name="Meier V. D."/>
        </authorList>
    </citation>
    <scope>NUCLEOTIDE SEQUENCE</scope>
    <source>
        <strain evidence="1">AVDCRST_MAG12</strain>
    </source>
</reference>
<dbReference type="EMBL" id="CADCVK010000119">
    <property type="protein sequence ID" value="CAA9470260.1"/>
    <property type="molecule type" value="Genomic_DNA"/>
</dbReference>
<proteinExistence type="predicted"/>